<protein>
    <submittedName>
        <fullName evidence="2">KR domain-containing protein</fullName>
    </submittedName>
</protein>
<accession>A0A1I7X7Y0</accession>
<organism evidence="1 2">
    <name type="scientific">Heterorhabditis bacteriophora</name>
    <name type="common">Entomopathogenic nematode worm</name>
    <dbReference type="NCBI Taxonomy" id="37862"/>
    <lineage>
        <taxon>Eukaryota</taxon>
        <taxon>Metazoa</taxon>
        <taxon>Ecdysozoa</taxon>
        <taxon>Nematoda</taxon>
        <taxon>Chromadorea</taxon>
        <taxon>Rhabditida</taxon>
        <taxon>Rhabditina</taxon>
        <taxon>Rhabditomorpha</taxon>
        <taxon>Strongyloidea</taxon>
        <taxon>Heterorhabditidae</taxon>
        <taxon>Heterorhabditis</taxon>
    </lineage>
</organism>
<dbReference type="Proteomes" id="UP000095283">
    <property type="component" value="Unplaced"/>
</dbReference>
<keyword evidence="1" id="KW-1185">Reference proteome</keyword>
<name>A0A1I7X7Y0_HETBA</name>
<evidence type="ECO:0000313" key="1">
    <source>
        <dbReference type="Proteomes" id="UP000095283"/>
    </source>
</evidence>
<reference evidence="2" key="1">
    <citation type="submission" date="2016-11" db="UniProtKB">
        <authorList>
            <consortium name="WormBaseParasite"/>
        </authorList>
    </citation>
    <scope>IDENTIFICATION</scope>
</reference>
<dbReference type="AlphaFoldDB" id="A0A1I7X7Y0"/>
<evidence type="ECO:0000313" key="2">
    <source>
        <dbReference type="WBParaSite" id="Hba_13588"/>
    </source>
</evidence>
<sequence length="90" mass="9700">MLENLNVLWASLSGIPIDIFHAISMASYHAATKIKQNANAINGTAKTSFVVVRSIPSSTSFFATSSASPLNLLIFKYFLCDSPELTETAC</sequence>
<proteinExistence type="predicted"/>
<dbReference type="WBParaSite" id="Hba_13588">
    <property type="protein sequence ID" value="Hba_13588"/>
    <property type="gene ID" value="Hba_13588"/>
</dbReference>